<keyword evidence="4" id="KW-1185">Reference proteome</keyword>
<dbReference type="PANTHER" id="PTHR15921:SF3">
    <property type="entry name" value="PRE-MRNA CLEAVAGE COMPLEX 2 PROTEIN PCF11"/>
    <property type="match status" value="1"/>
</dbReference>
<organism evidence="3 4">
    <name type="scientific">Candidozyma haemuli</name>
    <dbReference type="NCBI Taxonomy" id="45357"/>
    <lineage>
        <taxon>Eukaryota</taxon>
        <taxon>Fungi</taxon>
        <taxon>Dikarya</taxon>
        <taxon>Ascomycota</taxon>
        <taxon>Saccharomycotina</taxon>
        <taxon>Pichiomycetes</taxon>
        <taxon>Metschnikowiaceae</taxon>
        <taxon>Candidozyma</taxon>
    </lineage>
</organism>
<feature type="region of interest" description="Disordered" evidence="1">
    <location>
        <begin position="380"/>
        <end position="436"/>
    </location>
</feature>
<evidence type="ECO:0000313" key="3">
    <source>
        <dbReference type="EMBL" id="PVH20628.1"/>
    </source>
</evidence>
<dbReference type="AlphaFoldDB" id="A0A2V1AS37"/>
<dbReference type="GO" id="GO:0006369">
    <property type="term" value="P:termination of RNA polymerase II transcription"/>
    <property type="evidence" value="ECO:0007669"/>
    <property type="project" value="InterPro"/>
</dbReference>
<dbReference type="PROSITE" id="PS51391">
    <property type="entry name" value="CID"/>
    <property type="match status" value="1"/>
</dbReference>
<feature type="compositionally biased region" description="Acidic residues" evidence="1">
    <location>
        <begin position="390"/>
        <end position="401"/>
    </location>
</feature>
<dbReference type="GO" id="GO:0000993">
    <property type="term" value="F:RNA polymerase II complex binding"/>
    <property type="evidence" value="ECO:0007669"/>
    <property type="project" value="InterPro"/>
</dbReference>
<dbReference type="RefSeq" id="XP_025341568.1">
    <property type="nucleotide sequence ID" value="XM_025486103.1"/>
</dbReference>
<comment type="caution">
    <text evidence="3">The sequence shown here is derived from an EMBL/GenBank/DDBJ whole genome shotgun (WGS) entry which is preliminary data.</text>
</comment>
<feature type="compositionally biased region" description="Basic and acidic residues" evidence="1">
    <location>
        <begin position="402"/>
        <end position="414"/>
    </location>
</feature>
<dbReference type="InterPro" id="IPR045154">
    <property type="entry name" value="PCF11-like"/>
</dbReference>
<name>A0A2V1AS37_9ASCO</name>
<evidence type="ECO:0000256" key="1">
    <source>
        <dbReference type="SAM" id="MobiDB-lite"/>
    </source>
</evidence>
<accession>A0A2V1AS37</accession>
<dbReference type="InterPro" id="IPR006569">
    <property type="entry name" value="CID_dom"/>
</dbReference>
<dbReference type="Gene3D" id="1.25.40.90">
    <property type="match status" value="1"/>
</dbReference>
<dbReference type="GeneID" id="37007759"/>
<dbReference type="STRING" id="45357.A0A2V1AS37"/>
<dbReference type="GO" id="GO:0005849">
    <property type="term" value="C:mRNA cleavage factor complex"/>
    <property type="evidence" value="ECO:0007669"/>
    <property type="project" value="TreeGrafter"/>
</dbReference>
<dbReference type="VEuPathDB" id="FungiDB:CXQ85_002428"/>
<reference evidence="3 4" key="1">
    <citation type="submission" date="2017-12" db="EMBL/GenBank/DDBJ databases">
        <title>Genome Sequence of a Multidrug-Resistant Candida haemulonii Isolate from a Patient with Chronic Leg Ulcers in Israel.</title>
        <authorList>
            <person name="Chow N.A."/>
            <person name="Gade L."/>
            <person name="Batra D."/>
            <person name="Rowe L.A."/>
            <person name="Ben-Ami R."/>
            <person name="Loparev V.N."/>
            <person name="Litvintseva A.P."/>
        </authorList>
    </citation>
    <scope>NUCLEOTIDE SEQUENCE [LARGE SCALE GENOMIC DNA]</scope>
    <source>
        <strain evidence="3 4">B11899</strain>
    </source>
</reference>
<dbReference type="GO" id="GO:0031124">
    <property type="term" value="P:mRNA 3'-end processing"/>
    <property type="evidence" value="ECO:0007669"/>
    <property type="project" value="InterPro"/>
</dbReference>
<dbReference type="InterPro" id="IPR008942">
    <property type="entry name" value="ENTH_VHS"/>
</dbReference>
<protein>
    <recommendedName>
        <fullName evidence="2">CID domain-containing protein</fullName>
    </recommendedName>
</protein>
<dbReference type="OrthoDB" id="2129491at2759"/>
<sequence>MSLSVALEAVNNLLAERNCPFKALSDTQSPVEKSLHPKSMSMSRGESLLAELMYLRVEALITELTALAERHIDKATIIVSLIEERIQKILPKYKLYSFYLMDSIIKNVGNPYNLLFARNLHKIFTESYLVVTDTLTRQNLINLFKTWLTGRTNTGAELFPHDVLMKVEQFIIKATSLNTGGEENVRITRDTLLREANYLLQYVIAMDEDIERFEDHEKAYIDDAKSKQIHQFHCTRNKLILSINSISETVMVSPKPELDKIKEPFAGDLQQIRRTLDDQSFQQSALFRSVMEQKQGVLDKESLKRIEINLIPKQFDPLKVMSGDEDIAFEAFVKGWGLPIINKEDAMVIEEKQIQPKTEEVPKDDTSLAAQLGLNNEITHISPSHSLNENIDDEDDDELGYDPEKTVTEQEHELISGGFSEPEPKPFNGKSSLKRPGITDEKVVKRVRFDV</sequence>
<dbReference type="GO" id="GO:0005737">
    <property type="term" value="C:cytoplasm"/>
    <property type="evidence" value="ECO:0007669"/>
    <property type="project" value="TreeGrafter"/>
</dbReference>
<dbReference type="SMART" id="SM00582">
    <property type="entry name" value="RPR"/>
    <property type="match status" value="1"/>
</dbReference>
<dbReference type="Pfam" id="PF04818">
    <property type="entry name" value="CID"/>
    <property type="match status" value="1"/>
</dbReference>
<feature type="domain" description="CID" evidence="2">
    <location>
        <begin position="37"/>
        <end position="175"/>
    </location>
</feature>
<evidence type="ECO:0000313" key="4">
    <source>
        <dbReference type="Proteomes" id="UP000244309"/>
    </source>
</evidence>
<dbReference type="Proteomes" id="UP000244309">
    <property type="component" value="Unassembled WGS sequence"/>
</dbReference>
<feature type="compositionally biased region" description="Polar residues" evidence="1">
    <location>
        <begin position="380"/>
        <end position="389"/>
    </location>
</feature>
<evidence type="ECO:0000259" key="2">
    <source>
        <dbReference type="PROSITE" id="PS51391"/>
    </source>
</evidence>
<gene>
    <name evidence="3" type="ORF">CXQ85_002428</name>
</gene>
<dbReference type="EMBL" id="PKFO01000003">
    <property type="protein sequence ID" value="PVH20628.1"/>
    <property type="molecule type" value="Genomic_DNA"/>
</dbReference>
<dbReference type="PANTHER" id="PTHR15921">
    <property type="entry name" value="PRE-MRNA CLEAVAGE COMPLEX II"/>
    <property type="match status" value="1"/>
</dbReference>
<dbReference type="CDD" id="cd16982">
    <property type="entry name" value="CID_Pcf11"/>
    <property type="match status" value="1"/>
</dbReference>
<dbReference type="GO" id="GO:0003729">
    <property type="term" value="F:mRNA binding"/>
    <property type="evidence" value="ECO:0007669"/>
    <property type="project" value="InterPro"/>
</dbReference>
<proteinExistence type="predicted"/>
<dbReference type="InterPro" id="IPR047415">
    <property type="entry name" value="Pcf11_CID"/>
</dbReference>
<dbReference type="SUPFAM" id="SSF48464">
    <property type="entry name" value="ENTH/VHS domain"/>
    <property type="match status" value="1"/>
</dbReference>